<dbReference type="OrthoDB" id="9111355at2"/>
<keyword evidence="3" id="KW-1185">Reference proteome</keyword>
<name>A0A1E5T1Z8_9BACT</name>
<evidence type="ECO:0000259" key="1">
    <source>
        <dbReference type="Pfam" id="PF13468"/>
    </source>
</evidence>
<dbReference type="PANTHER" id="PTHR40265:SF1">
    <property type="entry name" value="GLYOXALASE-LIKE DOMAIN-CONTAINING PROTEIN"/>
    <property type="match status" value="1"/>
</dbReference>
<protein>
    <recommendedName>
        <fullName evidence="1">Glyoxalase-like domain-containing protein</fullName>
    </recommendedName>
</protein>
<evidence type="ECO:0000313" key="3">
    <source>
        <dbReference type="Proteomes" id="UP000095552"/>
    </source>
</evidence>
<dbReference type="STRING" id="1563681.BFP71_18520"/>
<accession>A0A1E5T1Z8</accession>
<dbReference type="Proteomes" id="UP000095552">
    <property type="component" value="Unassembled WGS sequence"/>
</dbReference>
<dbReference type="AlphaFoldDB" id="A0A1E5T1Z8"/>
<organism evidence="2 3">
    <name type="scientific">Roseivirga misakiensis</name>
    <dbReference type="NCBI Taxonomy" id="1563681"/>
    <lineage>
        <taxon>Bacteria</taxon>
        <taxon>Pseudomonadati</taxon>
        <taxon>Bacteroidota</taxon>
        <taxon>Cytophagia</taxon>
        <taxon>Cytophagales</taxon>
        <taxon>Roseivirgaceae</taxon>
        <taxon>Roseivirga</taxon>
    </lineage>
</organism>
<gene>
    <name evidence="2" type="ORF">BFP71_18520</name>
</gene>
<dbReference type="SUPFAM" id="SSF54593">
    <property type="entry name" value="Glyoxalase/Bleomycin resistance protein/Dihydroxybiphenyl dioxygenase"/>
    <property type="match status" value="1"/>
</dbReference>
<feature type="domain" description="Glyoxalase-like" evidence="1">
    <location>
        <begin position="5"/>
        <end position="179"/>
    </location>
</feature>
<comment type="caution">
    <text evidence="2">The sequence shown here is derived from an EMBL/GenBank/DDBJ whole genome shotgun (WGS) entry which is preliminary data.</text>
</comment>
<dbReference type="EMBL" id="MDGQ01000005">
    <property type="protein sequence ID" value="OEK05386.1"/>
    <property type="molecule type" value="Genomic_DNA"/>
</dbReference>
<dbReference type="InterPro" id="IPR025870">
    <property type="entry name" value="Glyoxalase-like_dom"/>
</dbReference>
<dbReference type="Pfam" id="PF13468">
    <property type="entry name" value="Glyoxalase_3"/>
    <property type="match status" value="1"/>
</dbReference>
<dbReference type="InterPro" id="IPR029068">
    <property type="entry name" value="Glyas_Bleomycin-R_OHBP_Dase"/>
</dbReference>
<dbReference type="RefSeq" id="WP_069836890.1">
    <property type="nucleotide sequence ID" value="NZ_MDGQ01000005.1"/>
</dbReference>
<dbReference type="Gene3D" id="3.10.180.10">
    <property type="entry name" value="2,3-Dihydroxybiphenyl 1,2-Dioxygenase, domain 1"/>
    <property type="match status" value="1"/>
</dbReference>
<dbReference type="PANTHER" id="PTHR40265">
    <property type="entry name" value="BLL2707 PROTEIN"/>
    <property type="match status" value="1"/>
</dbReference>
<sequence>MQRALDHIVYAVQDLDKACDDFEKLLGVRPTFGGYHPTQGTKNALIGLGNHQYLELIAIDHENKNVTSTRWMGVDLIDRPQLTRWAIKSNNLKKDAGILQQANPELGNINAGKRHTADGSLLAWELLMPLAHPTVELLPFAINWGDKNVHPTNALDTHCKLLNLEGYHPAPASIKDLMHQLGVDMKVHKAQTMALKAKIKCPLGIVDI</sequence>
<evidence type="ECO:0000313" key="2">
    <source>
        <dbReference type="EMBL" id="OEK05386.1"/>
    </source>
</evidence>
<reference evidence="2 3" key="1">
    <citation type="submission" date="2016-08" db="EMBL/GenBank/DDBJ databases">
        <title>Draft genome of Fabibacter sp. strain SK-8.</title>
        <authorList>
            <person name="Wong S.-K."/>
            <person name="Hamasaki K."/>
            <person name="Yoshizawa S."/>
        </authorList>
    </citation>
    <scope>NUCLEOTIDE SEQUENCE [LARGE SCALE GENOMIC DNA]</scope>
    <source>
        <strain evidence="2 3">SK-8</strain>
    </source>
</reference>
<proteinExistence type="predicted"/>